<evidence type="ECO:0000256" key="10">
    <source>
        <dbReference type="ARBA" id="ARBA00022801"/>
    </source>
</evidence>
<dbReference type="EC" id="3.4.23.43" evidence="15 18"/>
<evidence type="ECO:0000256" key="13">
    <source>
        <dbReference type="ARBA" id="ARBA00023268"/>
    </source>
</evidence>
<evidence type="ECO:0000256" key="19">
    <source>
        <dbReference type="SAM" id="Phobius"/>
    </source>
</evidence>
<evidence type="ECO:0000313" key="23">
    <source>
        <dbReference type="Proteomes" id="UP000199771"/>
    </source>
</evidence>
<dbReference type="Gene3D" id="1.20.120.1220">
    <property type="match status" value="1"/>
</dbReference>
<evidence type="ECO:0000256" key="15">
    <source>
        <dbReference type="ARBA" id="ARBA00067082"/>
    </source>
</evidence>
<comment type="similarity">
    <text evidence="2 17">Belongs to the peptidase A24 family.</text>
</comment>
<dbReference type="Proteomes" id="UP000199771">
    <property type="component" value="Unassembled WGS sequence"/>
</dbReference>
<keyword evidence="12 19" id="KW-0472">Membrane</keyword>
<evidence type="ECO:0000256" key="9">
    <source>
        <dbReference type="ARBA" id="ARBA00022692"/>
    </source>
</evidence>
<gene>
    <name evidence="22" type="ORF">SAMN04488120_11217</name>
</gene>
<dbReference type="PRINTS" id="PR00864">
    <property type="entry name" value="PREPILNPTASE"/>
</dbReference>
<evidence type="ECO:0000256" key="16">
    <source>
        <dbReference type="ARBA" id="ARBA00071870"/>
    </source>
</evidence>
<protein>
    <recommendedName>
        <fullName evidence="16 18">Prepilin leader peptidase/N-methyltransferase</fullName>
        <ecNumber evidence="18">2.1.1.-</ecNumber>
        <ecNumber evidence="15 18">3.4.23.43</ecNumber>
    </recommendedName>
</protein>
<comment type="function">
    <text evidence="18">Plays an essential role in type IV pili and type II pseudopili formation by proteolytically removing the leader sequence from substrate proteins and subsequently monomethylating the alpha-amino group of the newly exposed N-terminal phenylalanine.</text>
</comment>
<evidence type="ECO:0000256" key="12">
    <source>
        <dbReference type="ARBA" id="ARBA00023136"/>
    </source>
</evidence>
<evidence type="ECO:0000256" key="2">
    <source>
        <dbReference type="ARBA" id="ARBA00005801"/>
    </source>
</evidence>
<evidence type="ECO:0000256" key="4">
    <source>
        <dbReference type="ARBA" id="ARBA00022519"/>
    </source>
</evidence>
<dbReference type="STRING" id="1076937.SAMN04488120_11217"/>
<dbReference type="InterPro" id="IPR014032">
    <property type="entry name" value="Peptidase_A24A_bac"/>
</dbReference>
<reference evidence="22 23" key="1">
    <citation type="submission" date="2016-10" db="EMBL/GenBank/DDBJ databases">
        <authorList>
            <person name="de Groot N.N."/>
        </authorList>
    </citation>
    <scope>NUCLEOTIDE SEQUENCE [LARGE SCALE GENOMIC DNA]</scope>
    <source>
        <strain evidence="22 23">DSM 23609</strain>
    </source>
</reference>
<evidence type="ECO:0000256" key="1">
    <source>
        <dbReference type="ARBA" id="ARBA00004429"/>
    </source>
</evidence>
<dbReference type="PANTHER" id="PTHR30487">
    <property type="entry name" value="TYPE 4 PREPILIN-LIKE PROTEINS LEADER PEPTIDE-PROCESSING ENZYME"/>
    <property type="match status" value="1"/>
</dbReference>
<evidence type="ECO:0000256" key="3">
    <source>
        <dbReference type="ARBA" id="ARBA00022475"/>
    </source>
</evidence>
<evidence type="ECO:0000313" key="22">
    <source>
        <dbReference type="EMBL" id="SFF60858.1"/>
    </source>
</evidence>
<evidence type="ECO:0000256" key="18">
    <source>
        <dbReference type="RuleBase" id="RU003794"/>
    </source>
</evidence>
<keyword evidence="23" id="KW-1185">Reference proteome</keyword>
<dbReference type="RefSeq" id="WP_091535002.1">
    <property type="nucleotide sequence ID" value="NZ_FOOC01000012.1"/>
</dbReference>
<dbReference type="GO" id="GO:0008168">
    <property type="term" value="F:methyltransferase activity"/>
    <property type="evidence" value="ECO:0007669"/>
    <property type="project" value="UniProtKB-KW"/>
</dbReference>
<dbReference type="PANTHER" id="PTHR30487:SF0">
    <property type="entry name" value="PREPILIN LEADER PEPTIDASE_N-METHYLTRANSFERASE-RELATED"/>
    <property type="match status" value="1"/>
</dbReference>
<dbReference type="InterPro" id="IPR000045">
    <property type="entry name" value="Prepilin_IV_endopep_pep"/>
</dbReference>
<dbReference type="InterPro" id="IPR010627">
    <property type="entry name" value="Prepilin_pept_A24_N"/>
</dbReference>
<feature type="transmembrane region" description="Helical" evidence="19">
    <location>
        <begin position="263"/>
        <end position="283"/>
    </location>
</feature>
<dbReference type="AlphaFoldDB" id="A0A1I2K3E4"/>
<keyword evidence="4" id="KW-0997">Cell inner membrane</keyword>
<keyword evidence="11 19" id="KW-1133">Transmembrane helix</keyword>
<organism evidence="22 23">
    <name type="scientific">Fontimonas thermophila</name>
    <dbReference type="NCBI Taxonomy" id="1076937"/>
    <lineage>
        <taxon>Bacteria</taxon>
        <taxon>Pseudomonadati</taxon>
        <taxon>Pseudomonadota</taxon>
        <taxon>Gammaproteobacteria</taxon>
        <taxon>Nevskiales</taxon>
        <taxon>Nevskiaceae</taxon>
        <taxon>Fontimonas</taxon>
    </lineage>
</organism>
<sequence length="289" mass="31044">MDLIDGLQSSPGLLAGACGVLGLIVGSFLNVVILRLPRMMEIAWRREAREILGQPAEPEERLSLLHPASRCPACGTGIKPWHNVPVLGWLWLRGRCARCRAPISLQYPLVEAASGALAVLCAIEFGWSLQLVSALLFTWMLLALAIIDLRTQLLPDDLTLPLLWLGLGLSLVPVFASPTSAIVGAMAGYLSLWAVFHLFRLVTGKEGMGYGDFKLLAAIGAWLGWQALPMVILLSSLVGAMVGIGMILLLGHDRRVPIPFGPYLAAAGWLALMYGDSLLGLYARTAGLS</sequence>
<dbReference type="GO" id="GO:0004190">
    <property type="term" value="F:aspartic-type endopeptidase activity"/>
    <property type="evidence" value="ECO:0007669"/>
    <property type="project" value="UniProtKB-EC"/>
</dbReference>
<keyword evidence="8" id="KW-0949">S-adenosyl-L-methionine</keyword>
<dbReference type="GO" id="GO:0032259">
    <property type="term" value="P:methylation"/>
    <property type="evidence" value="ECO:0007669"/>
    <property type="project" value="UniProtKB-KW"/>
</dbReference>
<keyword evidence="9 18" id="KW-0812">Transmembrane</keyword>
<keyword evidence="6 18" id="KW-0645">Protease</keyword>
<feature type="domain" description="Prepilin type IV endopeptidase peptidase" evidence="20">
    <location>
        <begin position="135"/>
        <end position="244"/>
    </location>
</feature>
<evidence type="ECO:0000256" key="14">
    <source>
        <dbReference type="ARBA" id="ARBA00050401"/>
    </source>
</evidence>
<keyword evidence="10 18" id="KW-0378">Hydrolase</keyword>
<feature type="transmembrane region" description="Helical" evidence="19">
    <location>
        <begin position="231"/>
        <end position="251"/>
    </location>
</feature>
<feature type="transmembrane region" description="Helical" evidence="19">
    <location>
        <begin position="131"/>
        <end position="149"/>
    </location>
</feature>
<evidence type="ECO:0000256" key="11">
    <source>
        <dbReference type="ARBA" id="ARBA00022989"/>
    </source>
</evidence>
<name>A0A1I2K3E4_9GAMM</name>
<dbReference type="FunFam" id="1.20.120.1220:FF:000001">
    <property type="entry name" value="Type 4 prepilin-like proteins leader peptide-processing enzyme"/>
    <property type="match status" value="1"/>
</dbReference>
<dbReference type="InterPro" id="IPR050882">
    <property type="entry name" value="Prepilin_peptidase/N-MTase"/>
</dbReference>
<evidence type="ECO:0000256" key="17">
    <source>
        <dbReference type="RuleBase" id="RU003793"/>
    </source>
</evidence>
<feature type="transmembrane region" description="Helical" evidence="19">
    <location>
        <begin position="12"/>
        <end position="36"/>
    </location>
</feature>
<evidence type="ECO:0000259" key="20">
    <source>
        <dbReference type="Pfam" id="PF01478"/>
    </source>
</evidence>
<evidence type="ECO:0000256" key="5">
    <source>
        <dbReference type="ARBA" id="ARBA00022603"/>
    </source>
</evidence>
<dbReference type="EMBL" id="FOOC01000012">
    <property type="protein sequence ID" value="SFF60858.1"/>
    <property type="molecule type" value="Genomic_DNA"/>
</dbReference>
<comment type="catalytic activity">
    <reaction evidence="14 18">
        <text>Typically cleaves a -Gly-|-Phe- bond to release an N-terminal, basic peptide of 5-8 residues from type IV prepilin, and then N-methylates the new N-terminal amino group, the methyl donor being S-adenosyl-L-methionine.</text>
        <dbReference type="EC" id="3.4.23.43"/>
    </reaction>
</comment>
<keyword evidence="7 18" id="KW-0808">Transferase</keyword>
<dbReference type="Pfam" id="PF01478">
    <property type="entry name" value="Peptidase_A24"/>
    <property type="match status" value="1"/>
</dbReference>
<proteinExistence type="inferred from homology"/>
<evidence type="ECO:0000256" key="7">
    <source>
        <dbReference type="ARBA" id="ARBA00022679"/>
    </source>
</evidence>
<dbReference type="OrthoDB" id="9789291at2"/>
<dbReference type="EC" id="2.1.1.-" evidence="18"/>
<dbReference type="GO" id="GO:0006465">
    <property type="term" value="P:signal peptide processing"/>
    <property type="evidence" value="ECO:0007669"/>
    <property type="project" value="TreeGrafter"/>
</dbReference>
<feature type="domain" description="Prepilin peptidase A24 N-terminal" evidence="21">
    <location>
        <begin position="20"/>
        <end position="125"/>
    </location>
</feature>
<keyword evidence="3" id="KW-1003">Cell membrane</keyword>
<feature type="transmembrane region" description="Helical" evidence="19">
    <location>
        <begin position="158"/>
        <end position="176"/>
    </location>
</feature>
<keyword evidence="13 18" id="KW-0511">Multifunctional enzyme</keyword>
<accession>A0A1I2K3E4</accession>
<evidence type="ECO:0000259" key="21">
    <source>
        <dbReference type="Pfam" id="PF06750"/>
    </source>
</evidence>
<comment type="subcellular location">
    <subcellularLocation>
        <location evidence="1">Cell inner membrane</location>
        <topology evidence="1">Multi-pass membrane protein</topology>
    </subcellularLocation>
    <subcellularLocation>
        <location evidence="18">Cell membrane</location>
        <topology evidence="18">Multi-pass membrane protein</topology>
    </subcellularLocation>
</comment>
<dbReference type="GO" id="GO:0005886">
    <property type="term" value="C:plasma membrane"/>
    <property type="evidence" value="ECO:0007669"/>
    <property type="project" value="UniProtKB-SubCell"/>
</dbReference>
<evidence type="ECO:0000256" key="6">
    <source>
        <dbReference type="ARBA" id="ARBA00022670"/>
    </source>
</evidence>
<keyword evidence="5 18" id="KW-0489">Methyltransferase</keyword>
<evidence type="ECO:0000256" key="8">
    <source>
        <dbReference type="ARBA" id="ARBA00022691"/>
    </source>
</evidence>
<dbReference type="Pfam" id="PF06750">
    <property type="entry name" value="A24_N_bact"/>
    <property type="match status" value="1"/>
</dbReference>